<dbReference type="Proteomes" id="UP000800038">
    <property type="component" value="Unassembled WGS sequence"/>
</dbReference>
<gene>
    <name evidence="1" type="ORF">EJ02DRAFT_266246</name>
</gene>
<dbReference type="AlphaFoldDB" id="A0A6A5SH87"/>
<sequence length="56" mass="5962">MTAACVLLSGVISGALRLWEIVLIGVAPWRVQTYLGDRTQTVIGLHGILLSTVADI</sequence>
<evidence type="ECO:0000313" key="1">
    <source>
        <dbReference type="EMBL" id="KAF1939110.1"/>
    </source>
</evidence>
<dbReference type="EMBL" id="ML976088">
    <property type="protein sequence ID" value="KAF1939110.1"/>
    <property type="molecule type" value="Genomic_DNA"/>
</dbReference>
<evidence type="ECO:0000313" key="2">
    <source>
        <dbReference type="Proteomes" id="UP000800038"/>
    </source>
</evidence>
<organism evidence="1 2">
    <name type="scientific">Clathrospora elynae</name>
    <dbReference type="NCBI Taxonomy" id="706981"/>
    <lineage>
        <taxon>Eukaryota</taxon>
        <taxon>Fungi</taxon>
        <taxon>Dikarya</taxon>
        <taxon>Ascomycota</taxon>
        <taxon>Pezizomycotina</taxon>
        <taxon>Dothideomycetes</taxon>
        <taxon>Pleosporomycetidae</taxon>
        <taxon>Pleosporales</taxon>
        <taxon>Diademaceae</taxon>
        <taxon>Clathrospora</taxon>
    </lineage>
</organism>
<keyword evidence="2" id="KW-1185">Reference proteome</keyword>
<accession>A0A6A5SH87</accession>
<protein>
    <submittedName>
        <fullName evidence="1">Uncharacterized protein</fullName>
    </submittedName>
</protein>
<name>A0A6A5SH87_9PLEO</name>
<proteinExistence type="predicted"/>
<reference evidence="1" key="1">
    <citation type="journal article" date="2020" name="Stud. Mycol.">
        <title>101 Dothideomycetes genomes: a test case for predicting lifestyles and emergence of pathogens.</title>
        <authorList>
            <person name="Haridas S."/>
            <person name="Albert R."/>
            <person name="Binder M."/>
            <person name="Bloem J."/>
            <person name="Labutti K."/>
            <person name="Salamov A."/>
            <person name="Andreopoulos B."/>
            <person name="Baker S."/>
            <person name="Barry K."/>
            <person name="Bills G."/>
            <person name="Bluhm B."/>
            <person name="Cannon C."/>
            <person name="Castanera R."/>
            <person name="Culley D."/>
            <person name="Daum C."/>
            <person name="Ezra D."/>
            <person name="Gonzalez J."/>
            <person name="Henrissat B."/>
            <person name="Kuo A."/>
            <person name="Liang C."/>
            <person name="Lipzen A."/>
            <person name="Lutzoni F."/>
            <person name="Magnuson J."/>
            <person name="Mondo S."/>
            <person name="Nolan M."/>
            <person name="Ohm R."/>
            <person name="Pangilinan J."/>
            <person name="Park H.-J."/>
            <person name="Ramirez L."/>
            <person name="Alfaro M."/>
            <person name="Sun H."/>
            <person name="Tritt A."/>
            <person name="Yoshinaga Y."/>
            <person name="Zwiers L.-H."/>
            <person name="Turgeon B."/>
            <person name="Goodwin S."/>
            <person name="Spatafora J."/>
            <person name="Crous P."/>
            <person name="Grigoriev I."/>
        </authorList>
    </citation>
    <scope>NUCLEOTIDE SEQUENCE</scope>
    <source>
        <strain evidence="1">CBS 161.51</strain>
    </source>
</reference>